<reference evidence="1" key="1">
    <citation type="submission" date="2018-09" db="EMBL/GenBank/DDBJ databases">
        <authorList>
            <person name="Ashton P.M."/>
            <person name="Dallman T."/>
            <person name="Nair S."/>
            <person name="De Pinna E."/>
            <person name="Peters T."/>
            <person name="Grant K."/>
        </authorList>
    </citation>
    <scope>NUCLEOTIDE SEQUENCE [LARGE SCALE GENOMIC DNA]</scope>
    <source>
        <strain evidence="3">140692</strain>
        <strain evidence="4">367309</strain>
        <strain evidence="1">412099</strain>
        <strain evidence="2">498895</strain>
    </source>
</reference>
<dbReference type="Proteomes" id="UP000839631">
    <property type="component" value="Unassembled WGS sequence"/>
</dbReference>
<evidence type="ECO:0000313" key="4">
    <source>
        <dbReference type="EMBL" id="ECW2471047.1"/>
    </source>
</evidence>
<proteinExistence type="predicted"/>
<accession>A0A3Z6QRU5</accession>
<dbReference type="AlphaFoldDB" id="A0A3Z6QRU5"/>
<gene>
    <name evidence="1" type="ORF">D6K54_23750</name>
    <name evidence="3" type="ORF">D6S17_21290</name>
    <name evidence="2" type="ORF">DOV67_23550</name>
    <name evidence="4" type="ORF">EZX71_24470</name>
</gene>
<sequence>MSDDELKARRAAALAEDRCYSRGRLRDEFRMKPSPGAEPVRMYKSPYGGKYGVWRLADCVPMCEVKPQTEKQRQARMKSERGRFARLAHTWLAQDPVFLDTETTGLDAGAQALEIGLVNAGGGKQYLKPA</sequence>
<evidence type="ECO:0000313" key="2">
    <source>
        <dbReference type="EMBL" id="EBR8574480.1"/>
    </source>
</evidence>
<evidence type="ECO:0000313" key="3">
    <source>
        <dbReference type="EMBL" id="EBY8644063.1"/>
    </source>
</evidence>
<comment type="caution">
    <text evidence="1">The sequence shown here is derived from an EMBL/GenBank/DDBJ whole genome shotgun (WGS) entry which is preliminary data.</text>
</comment>
<dbReference type="EMBL" id="AAKVUB010000044">
    <property type="protein sequence ID" value="ECW2471047.1"/>
    <property type="molecule type" value="Genomic_DNA"/>
</dbReference>
<dbReference type="SUPFAM" id="SSF53098">
    <property type="entry name" value="Ribonuclease H-like"/>
    <property type="match status" value="1"/>
</dbReference>
<evidence type="ECO:0008006" key="5">
    <source>
        <dbReference type="Google" id="ProtNLM"/>
    </source>
</evidence>
<name>A0A3Z6QRU5_SALEB</name>
<dbReference type="EMBL" id="AAHPHN010000045">
    <property type="protein sequence ID" value="EBY8644063.1"/>
    <property type="molecule type" value="Genomic_DNA"/>
</dbReference>
<dbReference type="Proteomes" id="UP000839708">
    <property type="component" value="Unassembled WGS sequence"/>
</dbReference>
<dbReference type="EMBL" id="AAAGSE010000050">
    <property type="protein sequence ID" value="EAC0789692.1"/>
    <property type="molecule type" value="Genomic_DNA"/>
</dbReference>
<organism evidence="1">
    <name type="scientific">Salmonella enterica subsp. enterica serovar Java</name>
    <dbReference type="NCBI Taxonomy" id="224729"/>
    <lineage>
        <taxon>Bacteria</taxon>
        <taxon>Pseudomonadati</taxon>
        <taxon>Pseudomonadota</taxon>
        <taxon>Gammaproteobacteria</taxon>
        <taxon>Enterobacterales</taxon>
        <taxon>Enterobacteriaceae</taxon>
        <taxon>Salmonella</taxon>
    </lineage>
</organism>
<protein>
    <recommendedName>
        <fullName evidence="5">3'-5' exonuclease</fullName>
    </recommendedName>
</protein>
<dbReference type="EMBL" id="AAGTQF010000091">
    <property type="protein sequence ID" value="EBR8574480.1"/>
    <property type="molecule type" value="Genomic_DNA"/>
</dbReference>
<dbReference type="InterPro" id="IPR012337">
    <property type="entry name" value="RNaseH-like_sf"/>
</dbReference>
<dbReference type="Proteomes" id="UP000839733">
    <property type="component" value="Unassembled WGS sequence"/>
</dbReference>
<evidence type="ECO:0000313" key="1">
    <source>
        <dbReference type="EMBL" id="EAC0789692.1"/>
    </source>
</evidence>